<dbReference type="GO" id="GO:0005634">
    <property type="term" value="C:nucleus"/>
    <property type="evidence" value="ECO:0007669"/>
    <property type="project" value="UniProtKB-SubCell"/>
</dbReference>
<keyword evidence="2 5" id="KW-0238">DNA-binding</keyword>
<dbReference type="PANTHER" id="PTHR45664">
    <property type="entry name" value="PROTEIN ZERKNUELLT 1-RELATED"/>
    <property type="match status" value="1"/>
</dbReference>
<keyword evidence="3 5" id="KW-0371">Homeobox</keyword>
<dbReference type="InterPro" id="IPR009057">
    <property type="entry name" value="Homeodomain-like_sf"/>
</dbReference>
<dbReference type="InterPro" id="IPR020479">
    <property type="entry name" value="HD_metazoa"/>
</dbReference>
<feature type="domain" description="Homeobox" evidence="7">
    <location>
        <begin position="203"/>
        <end position="263"/>
    </location>
</feature>
<feature type="DNA-binding region" description="Homeobox" evidence="5">
    <location>
        <begin position="205"/>
        <end position="264"/>
    </location>
</feature>
<sequence>MGSTMEPKFALSSVNLLERYEDQECSDQQVSSSSVVFGAETNTTEMTNGYQVGTTMTNVQQSPCYPLFQSPLPQTEYHTQQYRSSCAVNGQNTALPMSAQLSRGNSHDPFASVEYQTLRSHRDTHCIPGQYSSYGDVSFVPNSDYYRHPESQVNQKLYPWMNECRQPTKIRSPPHISTLEHQTMLHQQADQQGIVSSEYSQDQPAKRARTAYTSAQLVELEKEFHFNRYLCRPRRIEMAALLNLTERQIKIWFQNRRMKYKKEQKAKGLPVETSPSP</sequence>
<dbReference type="SMART" id="SM00389">
    <property type="entry name" value="HOX"/>
    <property type="match status" value="1"/>
</dbReference>
<comment type="subcellular location">
    <subcellularLocation>
        <location evidence="1 5 6">Nucleus</location>
    </subcellularLocation>
</comment>
<evidence type="ECO:0000313" key="8">
    <source>
        <dbReference type="EMBL" id="ABN42909.1"/>
    </source>
</evidence>
<dbReference type="PROSITE" id="PS00027">
    <property type="entry name" value="HOMEOBOX_1"/>
    <property type="match status" value="1"/>
</dbReference>
<evidence type="ECO:0000256" key="6">
    <source>
        <dbReference type="RuleBase" id="RU000682"/>
    </source>
</evidence>
<dbReference type="GO" id="GO:0000981">
    <property type="term" value="F:DNA-binding transcription factor activity, RNA polymerase II-specific"/>
    <property type="evidence" value="ECO:0007669"/>
    <property type="project" value="InterPro"/>
</dbReference>
<dbReference type="AlphaFoldDB" id="A3EYA4"/>
<reference evidence="8" key="1">
    <citation type="journal article" date="2007" name="Dev. Genes Evol.">
        <title>A comparison of Hox3 and Zen protein coding sequences in taxa that span the Hox3/zen divergence.</title>
        <authorList>
            <person name="Panfilio K.A."/>
            <person name="Akam M."/>
        </authorList>
    </citation>
    <scope>NUCLEOTIDE SEQUENCE</scope>
</reference>
<dbReference type="InterPro" id="IPR001356">
    <property type="entry name" value="HD"/>
</dbReference>
<dbReference type="FunFam" id="1.10.10.60:FF:000504">
    <property type="entry name" value="Transcription factor RFX3"/>
    <property type="match status" value="1"/>
</dbReference>
<evidence type="ECO:0000256" key="5">
    <source>
        <dbReference type="PROSITE-ProRule" id="PRU00108"/>
    </source>
</evidence>
<accession>A3EYA4</accession>
<dbReference type="PROSITE" id="PS50071">
    <property type="entry name" value="HOMEOBOX_2"/>
    <property type="match status" value="1"/>
</dbReference>
<feature type="non-terminal residue" evidence="8">
    <location>
        <position position="277"/>
    </location>
</feature>
<dbReference type="CDD" id="cd00086">
    <property type="entry name" value="homeodomain"/>
    <property type="match status" value="1"/>
</dbReference>
<protein>
    <submittedName>
        <fullName evidence="8">Homeodomain transcription factor Hox3</fullName>
    </submittedName>
</protein>
<evidence type="ECO:0000256" key="3">
    <source>
        <dbReference type="ARBA" id="ARBA00023155"/>
    </source>
</evidence>
<evidence type="ECO:0000256" key="2">
    <source>
        <dbReference type="ARBA" id="ARBA00023125"/>
    </source>
</evidence>
<organism evidence="8">
    <name type="scientific">Thermobia domestica</name>
    <name type="common">Firebrat</name>
    <name type="synonym">Lepisma domestica</name>
    <dbReference type="NCBI Taxonomy" id="89055"/>
    <lineage>
        <taxon>Eukaryota</taxon>
        <taxon>Metazoa</taxon>
        <taxon>Ecdysozoa</taxon>
        <taxon>Arthropoda</taxon>
        <taxon>Hexapoda</taxon>
        <taxon>Insecta</taxon>
        <taxon>Zygentoma</taxon>
        <taxon>Lepismatidae</taxon>
        <taxon>Thermobia</taxon>
    </lineage>
</organism>
<evidence type="ECO:0000259" key="7">
    <source>
        <dbReference type="PROSITE" id="PS50071"/>
    </source>
</evidence>
<keyword evidence="4 5" id="KW-0539">Nucleus</keyword>
<evidence type="ECO:0000256" key="1">
    <source>
        <dbReference type="ARBA" id="ARBA00004123"/>
    </source>
</evidence>
<dbReference type="InterPro" id="IPR017970">
    <property type="entry name" value="Homeobox_CS"/>
</dbReference>
<dbReference type="GO" id="GO:0045944">
    <property type="term" value="P:positive regulation of transcription by RNA polymerase II"/>
    <property type="evidence" value="ECO:0007669"/>
    <property type="project" value="UniProtKB-ARBA"/>
</dbReference>
<dbReference type="EMBL" id="EF112450">
    <property type="protein sequence ID" value="ABN42909.1"/>
    <property type="molecule type" value="mRNA"/>
</dbReference>
<proteinExistence type="evidence at transcript level"/>
<dbReference type="SUPFAM" id="SSF46689">
    <property type="entry name" value="Homeodomain-like"/>
    <property type="match status" value="1"/>
</dbReference>
<dbReference type="PANTHER" id="PTHR45664:SF12">
    <property type="entry name" value="PANCREAS_DUODENUM HOMEOBOX PROTEIN 1"/>
    <property type="match status" value="1"/>
</dbReference>
<evidence type="ECO:0000256" key="4">
    <source>
        <dbReference type="ARBA" id="ARBA00023242"/>
    </source>
</evidence>
<dbReference type="Pfam" id="PF00046">
    <property type="entry name" value="Homeodomain"/>
    <property type="match status" value="1"/>
</dbReference>
<name>A3EYA4_THEDO</name>
<dbReference type="GO" id="GO:0000978">
    <property type="term" value="F:RNA polymerase II cis-regulatory region sequence-specific DNA binding"/>
    <property type="evidence" value="ECO:0007669"/>
    <property type="project" value="TreeGrafter"/>
</dbReference>
<dbReference type="Gene3D" id="1.10.10.60">
    <property type="entry name" value="Homeodomain-like"/>
    <property type="match status" value="1"/>
</dbReference>
<dbReference type="PRINTS" id="PR00024">
    <property type="entry name" value="HOMEOBOX"/>
</dbReference>